<keyword evidence="3" id="KW-1185">Reference proteome</keyword>
<dbReference type="EMBL" id="JAHLQI010000001">
    <property type="protein sequence ID" value="MBU5489026.1"/>
    <property type="molecule type" value="Genomic_DNA"/>
</dbReference>
<evidence type="ECO:0000313" key="3">
    <source>
        <dbReference type="Proteomes" id="UP000783588"/>
    </source>
</evidence>
<dbReference type="PANTHER" id="PTHR36007:SF2">
    <property type="entry name" value="TRANSPORT PROTEIN-RELATED"/>
    <property type="match status" value="1"/>
</dbReference>
<dbReference type="InterPro" id="IPR009577">
    <property type="entry name" value="Sm_multidrug_ex"/>
</dbReference>
<reference evidence="2 3" key="1">
    <citation type="submission" date="2021-06" db="EMBL/GenBank/DDBJ databases">
        <authorList>
            <person name="Sun Q."/>
            <person name="Li D."/>
        </authorList>
    </citation>
    <scope>NUCLEOTIDE SEQUENCE [LARGE SCALE GENOMIC DNA]</scope>
    <source>
        <strain evidence="2 3">MSJd-7</strain>
    </source>
</reference>
<dbReference type="PANTHER" id="PTHR36007">
    <property type="entry name" value="TRANSPORT PROTEIN-RELATED"/>
    <property type="match status" value="1"/>
</dbReference>
<protein>
    <submittedName>
        <fullName evidence="2">Small multi-drug export protein</fullName>
    </submittedName>
</protein>
<sequence length="165" mass="17834">MINTIFNFLVAHISAYGAVFIVSMIPLIELRGSVIVGTAFGLPWLNVLLLSIVGNMIPIPFILIFGKKLIAWMKTLPMLSRLTHWYEKHLLSKSDTIQKVAFVGLWLFVGIPLPGTGAWSGSVIASLLEVPPKKSFPAVLLGILTAGIIMTVASRGVVGLAHLFA</sequence>
<keyword evidence="1" id="KW-0472">Membrane</keyword>
<gene>
    <name evidence="2" type="ORF">KQI75_00035</name>
</gene>
<feature type="transmembrane region" description="Helical" evidence="1">
    <location>
        <begin position="100"/>
        <end position="119"/>
    </location>
</feature>
<comment type="caution">
    <text evidence="2">The sequence shown here is derived from an EMBL/GenBank/DDBJ whole genome shotgun (WGS) entry which is preliminary data.</text>
</comment>
<dbReference type="Pfam" id="PF06695">
    <property type="entry name" value="Sm_multidrug_ex"/>
    <property type="match status" value="1"/>
</dbReference>
<organism evidence="2 3">
    <name type="scientific">Butyricicoccus intestinisimiae</name>
    <dbReference type="NCBI Taxonomy" id="2841509"/>
    <lineage>
        <taxon>Bacteria</taxon>
        <taxon>Bacillati</taxon>
        <taxon>Bacillota</taxon>
        <taxon>Clostridia</taxon>
        <taxon>Eubacteriales</taxon>
        <taxon>Butyricicoccaceae</taxon>
        <taxon>Butyricicoccus</taxon>
    </lineage>
</organism>
<dbReference type="RefSeq" id="WP_216468647.1">
    <property type="nucleotide sequence ID" value="NZ_JAHLQI010000001.1"/>
</dbReference>
<proteinExistence type="predicted"/>
<keyword evidence="1" id="KW-1133">Transmembrane helix</keyword>
<evidence type="ECO:0000313" key="2">
    <source>
        <dbReference type="EMBL" id="MBU5489026.1"/>
    </source>
</evidence>
<keyword evidence="1" id="KW-0812">Transmembrane</keyword>
<dbReference type="Proteomes" id="UP000783588">
    <property type="component" value="Unassembled WGS sequence"/>
</dbReference>
<feature type="transmembrane region" description="Helical" evidence="1">
    <location>
        <begin position="6"/>
        <end position="27"/>
    </location>
</feature>
<name>A0ABS6EPH6_9FIRM</name>
<evidence type="ECO:0000256" key="1">
    <source>
        <dbReference type="SAM" id="Phobius"/>
    </source>
</evidence>
<feature type="transmembrane region" description="Helical" evidence="1">
    <location>
        <begin position="34"/>
        <end position="53"/>
    </location>
</feature>
<accession>A0ABS6EPH6</accession>
<feature type="transmembrane region" description="Helical" evidence="1">
    <location>
        <begin position="139"/>
        <end position="164"/>
    </location>
</feature>